<dbReference type="InParanoid" id="A0A0D0CIU7"/>
<name>A0A0D0CIU7_9AGAM</name>
<dbReference type="AlphaFoldDB" id="A0A0D0CIU7"/>
<dbReference type="Gene3D" id="3.30.420.10">
    <property type="entry name" value="Ribonuclease H-like superfamily/Ribonuclease H"/>
    <property type="match status" value="1"/>
</dbReference>
<feature type="non-terminal residue" evidence="1">
    <location>
        <position position="1"/>
    </location>
</feature>
<organism evidence="1 2">
    <name type="scientific">Paxillus rubicundulus Ve08.2h10</name>
    <dbReference type="NCBI Taxonomy" id="930991"/>
    <lineage>
        <taxon>Eukaryota</taxon>
        <taxon>Fungi</taxon>
        <taxon>Dikarya</taxon>
        <taxon>Basidiomycota</taxon>
        <taxon>Agaricomycotina</taxon>
        <taxon>Agaricomycetes</taxon>
        <taxon>Agaricomycetidae</taxon>
        <taxon>Boletales</taxon>
        <taxon>Paxilineae</taxon>
        <taxon>Paxillaceae</taxon>
        <taxon>Paxillus</taxon>
    </lineage>
</organism>
<dbReference type="GO" id="GO:0003676">
    <property type="term" value="F:nucleic acid binding"/>
    <property type="evidence" value="ECO:0007669"/>
    <property type="project" value="InterPro"/>
</dbReference>
<proteinExistence type="predicted"/>
<gene>
    <name evidence="1" type="ORF">PAXRUDRAFT_83003</name>
</gene>
<accession>A0A0D0CIU7</accession>
<feature type="non-terminal residue" evidence="1">
    <location>
        <position position="94"/>
    </location>
</feature>
<evidence type="ECO:0008006" key="3">
    <source>
        <dbReference type="Google" id="ProtNLM"/>
    </source>
</evidence>
<reference evidence="1 2" key="1">
    <citation type="submission" date="2014-04" db="EMBL/GenBank/DDBJ databases">
        <authorList>
            <consortium name="DOE Joint Genome Institute"/>
            <person name="Kuo A."/>
            <person name="Kohler A."/>
            <person name="Jargeat P."/>
            <person name="Nagy L.G."/>
            <person name="Floudas D."/>
            <person name="Copeland A."/>
            <person name="Barry K.W."/>
            <person name="Cichocki N."/>
            <person name="Veneault-Fourrey C."/>
            <person name="LaButti K."/>
            <person name="Lindquist E.A."/>
            <person name="Lipzen A."/>
            <person name="Lundell T."/>
            <person name="Morin E."/>
            <person name="Murat C."/>
            <person name="Sun H."/>
            <person name="Tunlid A."/>
            <person name="Henrissat B."/>
            <person name="Grigoriev I.V."/>
            <person name="Hibbett D.S."/>
            <person name="Martin F."/>
            <person name="Nordberg H.P."/>
            <person name="Cantor M.N."/>
            <person name="Hua S.X."/>
        </authorList>
    </citation>
    <scope>NUCLEOTIDE SEQUENCE [LARGE SCALE GENOMIC DNA]</scope>
    <source>
        <strain evidence="1 2">Ve08.2h10</strain>
    </source>
</reference>
<dbReference type="InterPro" id="IPR036397">
    <property type="entry name" value="RNaseH_sf"/>
</dbReference>
<dbReference type="STRING" id="930991.A0A0D0CIU7"/>
<protein>
    <recommendedName>
        <fullName evidence="3">Tc1-like transposase DDE domain-containing protein</fullName>
    </recommendedName>
</protein>
<dbReference type="OrthoDB" id="3242359at2759"/>
<dbReference type="HOGENOM" id="CLU_033666_12_0_1"/>
<reference evidence="2" key="2">
    <citation type="submission" date="2015-01" db="EMBL/GenBank/DDBJ databases">
        <title>Evolutionary Origins and Diversification of the Mycorrhizal Mutualists.</title>
        <authorList>
            <consortium name="DOE Joint Genome Institute"/>
            <consortium name="Mycorrhizal Genomics Consortium"/>
            <person name="Kohler A."/>
            <person name="Kuo A."/>
            <person name="Nagy L.G."/>
            <person name="Floudas D."/>
            <person name="Copeland A."/>
            <person name="Barry K.W."/>
            <person name="Cichocki N."/>
            <person name="Veneault-Fourrey C."/>
            <person name="LaButti K."/>
            <person name="Lindquist E.A."/>
            <person name="Lipzen A."/>
            <person name="Lundell T."/>
            <person name="Morin E."/>
            <person name="Murat C."/>
            <person name="Riley R."/>
            <person name="Ohm R."/>
            <person name="Sun H."/>
            <person name="Tunlid A."/>
            <person name="Henrissat B."/>
            <person name="Grigoriev I.V."/>
            <person name="Hibbett D.S."/>
            <person name="Martin F."/>
        </authorList>
    </citation>
    <scope>NUCLEOTIDE SEQUENCE [LARGE SCALE GENOMIC DNA]</scope>
    <source>
        <strain evidence="2">Ve08.2h10</strain>
    </source>
</reference>
<dbReference type="EMBL" id="KN825615">
    <property type="protein sequence ID" value="KIK82632.1"/>
    <property type="molecule type" value="Genomic_DNA"/>
</dbReference>
<evidence type="ECO:0000313" key="2">
    <source>
        <dbReference type="Proteomes" id="UP000054538"/>
    </source>
</evidence>
<evidence type="ECO:0000313" key="1">
    <source>
        <dbReference type="EMBL" id="KIK82632.1"/>
    </source>
</evidence>
<keyword evidence="2" id="KW-1185">Reference proteome</keyword>
<dbReference type="Proteomes" id="UP000054538">
    <property type="component" value="Unassembled WGS sequence"/>
</dbReference>
<sequence>QDNDLKHTSNLATDWFSKKKIDELSWAPNSPDMNIIEHAWDYLGHHVHIHTVLLSNLDELWEPLVEEWGQIDVDYIVKLYKSVPHWVEAFLEAK</sequence>